<dbReference type="Gene3D" id="3.30.450.80">
    <property type="entry name" value="Transcription factor LuxR-like, autoinducer-binding domain"/>
    <property type="match status" value="1"/>
</dbReference>
<evidence type="ECO:0000256" key="1">
    <source>
        <dbReference type="ARBA" id="ARBA00023015"/>
    </source>
</evidence>
<gene>
    <name evidence="5" type="primary">lasR</name>
    <name evidence="5" type="ORF">NCTC11466_01580</name>
</gene>
<dbReference type="EMBL" id="LR134201">
    <property type="protein sequence ID" value="VEB96419.1"/>
    <property type="molecule type" value="Genomic_DNA"/>
</dbReference>
<reference evidence="5 6" key="1">
    <citation type="submission" date="2018-12" db="EMBL/GenBank/DDBJ databases">
        <authorList>
            <consortium name="Pathogen Informatics"/>
        </authorList>
    </citation>
    <scope>NUCLEOTIDE SEQUENCE [LARGE SCALE GENOMIC DNA]</scope>
    <source>
        <strain evidence="5 6">NCTC11466</strain>
    </source>
</reference>
<keyword evidence="1" id="KW-0805">Transcription regulation</keyword>
<dbReference type="PANTHER" id="PTHR44688">
    <property type="entry name" value="DNA-BINDING TRANSCRIPTIONAL ACTIVATOR DEVR_DOSR"/>
    <property type="match status" value="1"/>
</dbReference>
<dbReference type="PROSITE" id="PS00622">
    <property type="entry name" value="HTH_LUXR_1"/>
    <property type="match status" value="1"/>
</dbReference>
<dbReference type="GO" id="GO:0006355">
    <property type="term" value="P:regulation of DNA-templated transcription"/>
    <property type="evidence" value="ECO:0007669"/>
    <property type="project" value="InterPro"/>
</dbReference>
<dbReference type="InterPro" id="IPR036388">
    <property type="entry name" value="WH-like_DNA-bd_sf"/>
</dbReference>
<evidence type="ECO:0000259" key="4">
    <source>
        <dbReference type="PROSITE" id="PS50043"/>
    </source>
</evidence>
<accession>A0A447V0H2</accession>
<keyword evidence="3" id="KW-0804">Transcription</keyword>
<dbReference type="SUPFAM" id="SSF46894">
    <property type="entry name" value="C-terminal effector domain of the bipartite response regulators"/>
    <property type="match status" value="1"/>
</dbReference>
<dbReference type="Proteomes" id="UP000274122">
    <property type="component" value="Chromosome"/>
</dbReference>
<proteinExistence type="predicted"/>
<evidence type="ECO:0000256" key="3">
    <source>
        <dbReference type="ARBA" id="ARBA00023163"/>
    </source>
</evidence>
<evidence type="ECO:0000313" key="5">
    <source>
        <dbReference type="EMBL" id="VEB96419.1"/>
    </source>
</evidence>
<dbReference type="PRINTS" id="PR00038">
    <property type="entry name" value="HTHLUXR"/>
</dbReference>
<keyword evidence="6" id="KW-1185">Reference proteome</keyword>
<keyword evidence="2" id="KW-0238">DNA-binding</keyword>
<name>A0A447V0H2_9ENTR</name>
<dbReference type="PROSITE" id="PS50043">
    <property type="entry name" value="HTH_LUXR_2"/>
    <property type="match status" value="1"/>
</dbReference>
<dbReference type="Pfam" id="PF03472">
    <property type="entry name" value="Autoind_bind"/>
    <property type="match status" value="1"/>
</dbReference>
<dbReference type="SUPFAM" id="SSF75516">
    <property type="entry name" value="Pheromone-binding domain of LuxR-like quorum-sensing transcription factors"/>
    <property type="match status" value="1"/>
</dbReference>
<dbReference type="GO" id="GO:0003677">
    <property type="term" value="F:DNA binding"/>
    <property type="evidence" value="ECO:0007669"/>
    <property type="project" value="UniProtKB-KW"/>
</dbReference>
<dbReference type="KEGG" id="clap:NCTC11466_01580"/>
<dbReference type="InterPro" id="IPR000792">
    <property type="entry name" value="Tscrpt_reg_LuxR_C"/>
</dbReference>
<dbReference type="Pfam" id="PF00196">
    <property type="entry name" value="GerE"/>
    <property type="match status" value="1"/>
</dbReference>
<dbReference type="Gene3D" id="1.10.10.10">
    <property type="entry name" value="Winged helix-like DNA-binding domain superfamily/Winged helix DNA-binding domain"/>
    <property type="match status" value="1"/>
</dbReference>
<dbReference type="InterPro" id="IPR036693">
    <property type="entry name" value="TF_LuxR_autoind-bd_dom_sf"/>
</dbReference>
<dbReference type="PANTHER" id="PTHR44688:SF16">
    <property type="entry name" value="DNA-BINDING TRANSCRIPTIONAL ACTIVATOR DEVR_DOSR"/>
    <property type="match status" value="1"/>
</dbReference>
<dbReference type="AlphaFoldDB" id="A0A447V0H2"/>
<dbReference type="InterPro" id="IPR016032">
    <property type="entry name" value="Sig_transdc_resp-reg_C-effctor"/>
</dbReference>
<dbReference type="SMART" id="SM00421">
    <property type="entry name" value="HTH_LUXR"/>
    <property type="match status" value="1"/>
</dbReference>
<feature type="domain" description="HTH luxR-type" evidence="4">
    <location>
        <begin position="165"/>
        <end position="230"/>
    </location>
</feature>
<organism evidence="5 6">
    <name type="scientific">Cedecea lapagei</name>
    <dbReference type="NCBI Taxonomy" id="158823"/>
    <lineage>
        <taxon>Bacteria</taxon>
        <taxon>Pseudomonadati</taxon>
        <taxon>Pseudomonadota</taxon>
        <taxon>Gammaproteobacteria</taxon>
        <taxon>Enterobacterales</taxon>
        <taxon>Enterobacteriaceae</taxon>
        <taxon>Cedecea</taxon>
    </lineage>
</organism>
<evidence type="ECO:0000313" key="6">
    <source>
        <dbReference type="Proteomes" id="UP000274122"/>
    </source>
</evidence>
<sequence length="234" mass="27036">MAIHVKDSYYNDSVVNSLIQSELEEFVLDYKHTTYAYAVMNKKDPSQMRIINNNPQWFNIYLENKYQFIDPVIVRSLSCVEDFSWDSGMMVSSGYTLKRIFDEGSQHNIFQGHTFPLHDYVNNLAVLSLISHHPGGVNLTTNRASVLAFFIQLHQKMLNLYSDIRLKKNVFLSPREQQILQWVYAGKTYAEIATILSITERTVKFHMGNAMKKLGVNNARHAVKLSIELRLLDV</sequence>
<evidence type="ECO:0000256" key="2">
    <source>
        <dbReference type="ARBA" id="ARBA00023125"/>
    </source>
</evidence>
<dbReference type="InterPro" id="IPR005143">
    <property type="entry name" value="TF_LuxR_autoind-bd_dom"/>
</dbReference>
<dbReference type="CDD" id="cd06170">
    <property type="entry name" value="LuxR_C_like"/>
    <property type="match status" value="1"/>
</dbReference>
<protein>
    <submittedName>
        <fullName evidence="5">Transcriptional activator protein lasR</fullName>
    </submittedName>
</protein>